<protein>
    <submittedName>
        <fullName evidence="5">H-type small acid-soluble spore protein</fullName>
    </submittedName>
</protein>
<proteinExistence type="inferred from homology"/>
<evidence type="ECO:0000256" key="3">
    <source>
        <dbReference type="ARBA" id="ARBA00022969"/>
    </source>
</evidence>
<name>A0ABU5ZEH6_9BACL</name>
<evidence type="ECO:0000313" key="6">
    <source>
        <dbReference type="Proteomes" id="UP001310386"/>
    </source>
</evidence>
<dbReference type="NCBIfam" id="TIGR02861">
    <property type="entry name" value="SASP_H"/>
    <property type="match status" value="1"/>
</dbReference>
<reference evidence="5" key="1">
    <citation type="submission" date="2023-12" db="EMBL/GenBank/DDBJ databases">
        <title>Fervidustalea candida gen. nov., sp. nov., a novel member of the family Paenibacillaceae isolated from a geothermal area.</title>
        <authorList>
            <person name="Li W.-J."/>
            <person name="Jiao J.-Y."/>
            <person name="Chen Y."/>
        </authorList>
    </citation>
    <scope>NUCLEOTIDE SEQUENCE</scope>
    <source>
        <strain evidence="5">SYSU GA230002</strain>
    </source>
</reference>
<comment type="caution">
    <text evidence="5">The sequence shown here is derived from an EMBL/GenBank/DDBJ whole genome shotgun (WGS) entry which is preliminary data.</text>
</comment>
<evidence type="ECO:0000256" key="1">
    <source>
        <dbReference type="ARBA" id="ARBA00004288"/>
    </source>
</evidence>
<keyword evidence="6" id="KW-1185">Reference proteome</keyword>
<dbReference type="EMBL" id="JAYJLD010000004">
    <property type="protein sequence ID" value="MEB3100900.1"/>
    <property type="molecule type" value="Genomic_DNA"/>
</dbReference>
<organism evidence="5 6">
    <name type="scientific">Ferviditalea candida</name>
    <dbReference type="NCBI Taxonomy" id="3108399"/>
    <lineage>
        <taxon>Bacteria</taxon>
        <taxon>Bacillati</taxon>
        <taxon>Bacillota</taxon>
        <taxon>Bacilli</taxon>
        <taxon>Bacillales</taxon>
        <taxon>Paenibacillaceae</taxon>
        <taxon>Ferviditalea</taxon>
    </lineage>
</organism>
<evidence type="ECO:0000313" key="5">
    <source>
        <dbReference type="EMBL" id="MEB3100900.1"/>
    </source>
</evidence>
<dbReference type="Proteomes" id="UP001310386">
    <property type="component" value="Unassembled WGS sequence"/>
</dbReference>
<gene>
    <name evidence="5" type="ORF">VF724_04415</name>
</gene>
<accession>A0ABU5ZEH6</accession>
<comment type="subcellular location">
    <subcellularLocation>
        <location evidence="1">Spore core</location>
    </subcellularLocation>
</comment>
<dbReference type="Pfam" id="PF08141">
    <property type="entry name" value="SspH"/>
    <property type="match status" value="1"/>
</dbReference>
<feature type="region of interest" description="Disordered" evidence="4">
    <location>
        <begin position="41"/>
        <end position="60"/>
    </location>
</feature>
<evidence type="ECO:0000256" key="4">
    <source>
        <dbReference type="SAM" id="MobiDB-lite"/>
    </source>
</evidence>
<comment type="similarity">
    <text evidence="2">Belongs to the SspH family.</text>
</comment>
<dbReference type="RefSeq" id="WP_371753013.1">
    <property type="nucleotide sequence ID" value="NZ_JAYJLD010000004.1"/>
</dbReference>
<sequence length="60" mass="6799">MDIQRAKQILEMSDFVDVQFDGQAVWIDSVDMDSGAVKVHSMDNEADRKSVSPEQLRELS</sequence>
<dbReference type="InterPro" id="IPR012610">
    <property type="entry name" value="SASP_SspH"/>
</dbReference>
<evidence type="ECO:0000256" key="2">
    <source>
        <dbReference type="ARBA" id="ARBA00006573"/>
    </source>
</evidence>
<keyword evidence="3" id="KW-0749">Sporulation</keyword>